<evidence type="ECO:0000256" key="3">
    <source>
        <dbReference type="SAM" id="MobiDB-lite"/>
    </source>
</evidence>
<dbReference type="AlphaFoldDB" id="A0A8S1AQ23"/>
<dbReference type="EMBL" id="CADEBC010000530">
    <property type="protein sequence ID" value="CAB3247196.1"/>
    <property type="molecule type" value="Genomic_DNA"/>
</dbReference>
<accession>A0A8S1AQ23</accession>
<dbReference type="GO" id="GO:0004252">
    <property type="term" value="F:serine-type endopeptidase activity"/>
    <property type="evidence" value="ECO:0007669"/>
    <property type="project" value="InterPro"/>
</dbReference>
<dbReference type="InterPro" id="IPR009003">
    <property type="entry name" value="Peptidase_S1_PA"/>
</dbReference>
<dbReference type="InterPro" id="IPR001254">
    <property type="entry name" value="Trypsin_dom"/>
</dbReference>
<feature type="compositionally biased region" description="Basic and acidic residues" evidence="3">
    <location>
        <begin position="258"/>
        <end position="269"/>
    </location>
</feature>
<keyword evidence="1" id="KW-1015">Disulfide bond</keyword>
<dbReference type="Gene3D" id="2.40.10.10">
    <property type="entry name" value="Trypsin-like serine proteases"/>
    <property type="match status" value="1"/>
</dbReference>
<dbReference type="InterPro" id="IPR051487">
    <property type="entry name" value="Ser/Thr_Proteases_Immune/Dev"/>
</dbReference>
<gene>
    <name evidence="5" type="ORF">APLA_LOCUS11224</name>
</gene>
<proteinExistence type="inferred from homology"/>
<dbReference type="OrthoDB" id="6732254at2759"/>
<organism evidence="5 6">
    <name type="scientific">Arctia plantaginis</name>
    <name type="common">Wood tiger moth</name>
    <name type="synonym">Phalaena plantaginis</name>
    <dbReference type="NCBI Taxonomy" id="874455"/>
    <lineage>
        <taxon>Eukaryota</taxon>
        <taxon>Metazoa</taxon>
        <taxon>Ecdysozoa</taxon>
        <taxon>Arthropoda</taxon>
        <taxon>Hexapoda</taxon>
        <taxon>Insecta</taxon>
        <taxon>Pterygota</taxon>
        <taxon>Neoptera</taxon>
        <taxon>Endopterygota</taxon>
        <taxon>Lepidoptera</taxon>
        <taxon>Glossata</taxon>
        <taxon>Ditrysia</taxon>
        <taxon>Noctuoidea</taxon>
        <taxon>Erebidae</taxon>
        <taxon>Arctiinae</taxon>
        <taxon>Arctia</taxon>
    </lineage>
</organism>
<keyword evidence="6" id="KW-1185">Reference proteome</keyword>
<dbReference type="PANTHER" id="PTHR24256">
    <property type="entry name" value="TRYPTASE-RELATED"/>
    <property type="match status" value="1"/>
</dbReference>
<name>A0A8S1AQ23_ARCPL</name>
<comment type="caution">
    <text evidence="5">The sequence shown here is derived from an EMBL/GenBank/DDBJ whole genome shotgun (WGS) entry which is preliminary data.</text>
</comment>
<evidence type="ECO:0000313" key="6">
    <source>
        <dbReference type="Proteomes" id="UP000494106"/>
    </source>
</evidence>
<comment type="similarity">
    <text evidence="2">Belongs to the peptidase S1 family. CLIP subfamily.</text>
</comment>
<dbReference type="PROSITE" id="PS50240">
    <property type="entry name" value="TRYPSIN_DOM"/>
    <property type="match status" value="1"/>
</dbReference>
<dbReference type="GO" id="GO:0006508">
    <property type="term" value="P:proteolysis"/>
    <property type="evidence" value="ECO:0007669"/>
    <property type="project" value="InterPro"/>
</dbReference>
<dbReference type="SMART" id="SM00020">
    <property type="entry name" value="Tryp_SPc"/>
    <property type="match status" value="1"/>
</dbReference>
<dbReference type="InterPro" id="IPR043504">
    <property type="entry name" value="Peptidase_S1_PA_chymotrypsin"/>
</dbReference>
<feature type="region of interest" description="Disordered" evidence="3">
    <location>
        <begin position="248"/>
        <end position="272"/>
    </location>
</feature>
<protein>
    <recommendedName>
        <fullName evidence="4">Peptidase S1 domain-containing protein</fullName>
    </recommendedName>
</protein>
<sequence length="665" mass="75480">MDNDENAKIIFRDHNIFKGKSDTVESTNFKIFNNKELRKEVSAHNIIQWPDEKEFNSSDIAKHVTEDQNHAAPTVDQFVFQFPAIDKAHKFNNEINASQSSPIPAIDNNNFNNNSTNNTVLYNDKVTFALYYKEKLSENVCTYMKKSDCYQNKGALNVDMKDEKKYTLNRQLICCILPMKNNENVGQSNKISFPEVTKNLRRFKRSKSTALGKGNILLFHNYSNKKQKTKQPAMTTDEDYEYEDPYVNIKNHKSPHNRKQESITKHDNSDEYPDDYAVEIPAPGLTGLYSDIHEIKENPYNVQHIATPDYEDEDRTDSLGYATVNPRIGYNKKRKSPYNKPLKLTTNSDEIYDIDSQTISYHSEPNFNVLQDFKLPNLTRKKVIKTTRSTTTESFSNDHIEDVHKNEESDNIAALTVNTNNVCDHRQIFKDCGRTFNPITMQNKEMGDTEKASHPWLAILVPTHKENKLICYASLIHPRAAITAGDCVHRTAPGEITLIAALWNLSERSRSGKRVVIPLLHPQYKSDDLNNNLALVHWKKPLKLGATVIPICLASPKFDDECMFVGWGGFDQPIRTQSRWQRATIQNCKDHSSLAGIPIPINAFCASVETRSTVTGIGGSLVCKTDGHLSAVGVAVSRDSTLILLPMYNWLTSPHIGTFIGFPDK</sequence>
<evidence type="ECO:0000259" key="4">
    <source>
        <dbReference type="PROSITE" id="PS50240"/>
    </source>
</evidence>
<dbReference type="Proteomes" id="UP000494106">
    <property type="component" value="Unassembled WGS sequence"/>
</dbReference>
<evidence type="ECO:0000313" key="5">
    <source>
        <dbReference type="EMBL" id="CAB3247196.1"/>
    </source>
</evidence>
<evidence type="ECO:0000256" key="1">
    <source>
        <dbReference type="ARBA" id="ARBA00023157"/>
    </source>
</evidence>
<reference evidence="5 6" key="1">
    <citation type="submission" date="2020-04" db="EMBL/GenBank/DDBJ databases">
        <authorList>
            <person name="Wallbank WR R."/>
            <person name="Pardo Diaz C."/>
            <person name="Kozak K."/>
            <person name="Martin S."/>
            <person name="Jiggins C."/>
            <person name="Moest M."/>
            <person name="Warren A I."/>
            <person name="Byers J.R.P. K."/>
            <person name="Montejo-Kovacevich G."/>
            <person name="Yen C E."/>
        </authorList>
    </citation>
    <scope>NUCLEOTIDE SEQUENCE [LARGE SCALE GENOMIC DNA]</scope>
</reference>
<feature type="domain" description="Peptidase S1" evidence="4">
    <location>
        <begin position="439"/>
        <end position="665"/>
    </location>
</feature>
<evidence type="ECO:0000256" key="2">
    <source>
        <dbReference type="ARBA" id="ARBA00024195"/>
    </source>
</evidence>
<dbReference type="Pfam" id="PF00089">
    <property type="entry name" value="Trypsin"/>
    <property type="match status" value="1"/>
</dbReference>
<dbReference type="SUPFAM" id="SSF50494">
    <property type="entry name" value="Trypsin-like serine proteases"/>
    <property type="match status" value="1"/>
</dbReference>